<organism evidence="1 2">
    <name type="scientific">Zhenpiania hominis</name>
    <dbReference type="NCBI Taxonomy" id="2763644"/>
    <lineage>
        <taxon>Bacteria</taxon>
        <taxon>Bacillati</taxon>
        <taxon>Bacillota</taxon>
        <taxon>Clostridia</taxon>
        <taxon>Peptostreptococcales</taxon>
        <taxon>Anaerovoracaceae</taxon>
        <taxon>Zhenpiania</taxon>
    </lineage>
</organism>
<comment type="caution">
    <text evidence="1">The sequence shown here is derived from an EMBL/GenBank/DDBJ whole genome shotgun (WGS) entry which is preliminary data.</text>
</comment>
<gene>
    <name evidence="1" type="ORF">H9L42_14175</name>
</gene>
<evidence type="ECO:0000313" key="2">
    <source>
        <dbReference type="Proteomes" id="UP000602647"/>
    </source>
</evidence>
<accession>A0A923SRR9</accession>
<evidence type="ECO:0000313" key="1">
    <source>
        <dbReference type="EMBL" id="MBC6680966.1"/>
    </source>
</evidence>
<name>A0A923SRR9_9FIRM</name>
<proteinExistence type="predicted"/>
<protein>
    <submittedName>
        <fullName evidence="1">Uncharacterized protein</fullName>
    </submittedName>
</protein>
<dbReference type="Proteomes" id="UP000602647">
    <property type="component" value="Unassembled WGS sequence"/>
</dbReference>
<dbReference type="EMBL" id="JACRYT010000022">
    <property type="protein sequence ID" value="MBC6680966.1"/>
    <property type="molecule type" value="Genomic_DNA"/>
</dbReference>
<dbReference type="RefSeq" id="WP_187304063.1">
    <property type="nucleotide sequence ID" value="NZ_JACRYT010000022.1"/>
</dbReference>
<sequence length="211" mass="23484">MDRLSGVLISAICFLMCFSAAIVYTTWFREGPGLSASSVAEIEEEMSLAAIAMNTQKQVINGGGKDMWIRVEIQMPDVGAASAGGVSEERCELVSDTIVENPSPQERKRGVWVPEDDGYYYYSIPVHPGEQSRPLFHSVRISAGDLGETAAVKDVEALQNRKNEKDRTKSVRVRAEGIQVNWISGDAGSCREAYRLFELYRPVWKERAEFV</sequence>
<keyword evidence="2" id="KW-1185">Reference proteome</keyword>
<reference evidence="1" key="1">
    <citation type="submission" date="2020-08" db="EMBL/GenBank/DDBJ databases">
        <title>Genome public.</title>
        <authorList>
            <person name="Liu C."/>
            <person name="Sun Q."/>
        </authorList>
    </citation>
    <scope>NUCLEOTIDE SEQUENCE</scope>
    <source>
        <strain evidence="1">BX12</strain>
    </source>
</reference>
<dbReference type="AlphaFoldDB" id="A0A923SRR9"/>